<feature type="compositionally biased region" description="Polar residues" evidence="10">
    <location>
        <begin position="1"/>
        <end position="10"/>
    </location>
</feature>
<dbReference type="AlphaFoldDB" id="A0A517ZAN7"/>
<dbReference type="KEGG" id="mri:Mal4_38360"/>
<dbReference type="GO" id="GO:0006506">
    <property type="term" value="P:GPI anchor biosynthetic process"/>
    <property type="evidence" value="ECO:0007669"/>
    <property type="project" value="UniProtKB-UniPathway"/>
</dbReference>
<keyword evidence="5" id="KW-0808">Transferase</keyword>
<evidence type="ECO:0008006" key="14">
    <source>
        <dbReference type="Google" id="ProtNLM"/>
    </source>
</evidence>
<sequence>MVAPTRTPTADASDRSDSRPGSAPQSSPRGDLVDTVVSGFGLYYLSSLIVLLGVVFGVDLVRLCTDHPDSTAIVPATFAARFAPWDGVWFRRIATEGYSYNPDRMSNVAFYPLYPLSAAGIARVTGLHIDWAMLLTAHLYLIGAFLLMAAYLKGRTPALTTATRDCVLLAMGLFPTTLYFRMSYTESAFLFCMLLAMLGMQRRWPNTIIAAAVGLATAARPVGVALLLPFAWYLWRQEFPSSRQPSAVDEVTPESLVPEERPRGSLFRLMLRGLILGPVCCWGLLGYMAWQWRHLDEPLAFVKTQQHWYERQPPVERLKYALSLATLEPMRSVYDPDCSCYWRNDPPENNPLLNLQFMNPVLVLLTWGAIAWGAFRRIITPRELLLSLGLLGIPYLIHAYRACMSSEARYAAVVFPFYIVLGTALARCPDAIRTMLYSGSAVLLGLYSALFVSWYWFY</sequence>
<dbReference type="GO" id="GO:0031501">
    <property type="term" value="C:mannosyltransferase complex"/>
    <property type="evidence" value="ECO:0007669"/>
    <property type="project" value="TreeGrafter"/>
</dbReference>
<keyword evidence="13" id="KW-1185">Reference proteome</keyword>
<organism evidence="12 13">
    <name type="scientific">Maioricimonas rarisocia</name>
    <dbReference type="NCBI Taxonomy" id="2528026"/>
    <lineage>
        <taxon>Bacteria</taxon>
        <taxon>Pseudomonadati</taxon>
        <taxon>Planctomycetota</taxon>
        <taxon>Planctomycetia</taxon>
        <taxon>Planctomycetales</taxon>
        <taxon>Planctomycetaceae</taxon>
        <taxon>Maioricimonas</taxon>
    </lineage>
</organism>
<evidence type="ECO:0000256" key="5">
    <source>
        <dbReference type="ARBA" id="ARBA00022679"/>
    </source>
</evidence>
<dbReference type="GO" id="GO:0016020">
    <property type="term" value="C:membrane"/>
    <property type="evidence" value="ECO:0007669"/>
    <property type="project" value="GOC"/>
</dbReference>
<reference evidence="12 13" key="1">
    <citation type="submission" date="2019-02" db="EMBL/GenBank/DDBJ databases">
        <title>Deep-cultivation of Planctomycetes and their phenomic and genomic characterization uncovers novel biology.</title>
        <authorList>
            <person name="Wiegand S."/>
            <person name="Jogler M."/>
            <person name="Boedeker C."/>
            <person name="Pinto D."/>
            <person name="Vollmers J."/>
            <person name="Rivas-Marin E."/>
            <person name="Kohn T."/>
            <person name="Peeters S.H."/>
            <person name="Heuer A."/>
            <person name="Rast P."/>
            <person name="Oberbeckmann S."/>
            <person name="Bunk B."/>
            <person name="Jeske O."/>
            <person name="Meyerdierks A."/>
            <person name="Storesund J.E."/>
            <person name="Kallscheuer N."/>
            <person name="Luecker S."/>
            <person name="Lage O.M."/>
            <person name="Pohl T."/>
            <person name="Merkel B.J."/>
            <person name="Hornburger P."/>
            <person name="Mueller R.-W."/>
            <person name="Bruemmer F."/>
            <person name="Labrenz M."/>
            <person name="Spormann A.M."/>
            <person name="Op den Camp H."/>
            <person name="Overmann J."/>
            <person name="Amann R."/>
            <person name="Jetten M.S.M."/>
            <person name="Mascher T."/>
            <person name="Medema M.H."/>
            <person name="Devos D.P."/>
            <person name="Kaster A.-K."/>
            <person name="Ovreas L."/>
            <person name="Rohde M."/>
            <person name="Galperin M.Y."/>
            <person name="Jogler C."/>
        </authorList>
    </citation>
    <scope>NUCLEOTIDE SEQUENCE [LARGE SCALE GENOMIC DNA]</scope>
    <source>
        <strain evidence="12 13">Mal4</strain>
    </source>
</reference>
<keyword evidence="3" id="KW-0337">GPI-anchor biosynthesis</keyword>
<evidence type="ECO:0000256" key="6">
    <source>
        <dbReference type="ARBA" id="ARBA00022692"/>
    </source>
</evidence>
<dbReference type="OrthoDB" id="267564at2"/>
<evidence type="ECO:0000313" key="13">
    <source>
        <dbReference type="Proteomes" id="UP000320496"/>
    </source>
</evidence>
<feature type="transmembrane region" description="Helical" evidence="11">
    <location>
        <begin position="357"/>
        <end position="375"/>
    </location>
</feature>
<evidence type="ECO:0000313" key="12">
    <source>
        <dbReference type="EMBL" id="QDU39491.1"/>
    </source>
</evidence>
<evidence type="ECO:0000256" key="8">
    <source>
        <dbReference type="ARBA" id="ARBA00022989"/>
    </source>
</evidence>
<dbReference type="UniPathway" id="UPA00196"/>
<dbReference type="EMBL" id="CP036275">
    <property type="protein sequence ID" value="QDU39491.1"/>
    <property type="molecule type" value="Genomic_DNA"/>
</dbReference>
<keyword evidence="7" id="KW-0256">Endoplasmic reticulum</keyword>
<proteinExistence type="predicted"/>
<feature type="transmembrane region" description="Helical" evidence="11">
    <location>
        <begin position="210"/>
        <end position="235"/>
    </location>
</feature>
<feature type="transmembrane region" description="Helical" evidence="11">
    <location>
        <begin position="435"/>
        <end position="457"/>
    </location>
</feature>
<keyword evidence="8 11" id="KW-1133">Transmembrane helix</keyword>
<feature type="transmembrane region" description="Helical" evidence="11">
    <location>
        <begin position="131"/>
        <end position="152"/>
    </location>
</feature>
<feature type="transmembrane region" description="Helical" evidence="11">
    <location>
        <begin position="384"/>
        <end position="402"/>
    </location>
</feature>
<comment type="subcellular location">
    <subcellularLocation>
        <location evidence="1">Endoplasmic reticulum membrane</location>
        <topology evidence="1">Multi-pass membrane protein</topology>
    </subcellularLocation>
</comment>
<feature type="transmembrane region" description="Helical" evidence="11">
    <location>
        <begin position="42"/>
        <end position="61"/>
    </location>
</feature>
<evidence type="ECO:0000256" key="11">
    <source>
        <dbReference type="SAM" id="Phobius"/>
    </source>
</evidence>
<name>A0A517ZAN7_9PLAN</name>
<dbReference type="InterPro" id="IPR007315">
    <property type="entry name" value="PIG-V/Gpi18"/>
</dbReference>
<dbReference type="RefSeq" id="WP_145370670.1">
    <property type="nucleotide sequence ID" value="NZ_CP036275.1"/>
</dbReference>
<evidence type="ECO:0000256" key="3">
    <source>
        <dbReference type="ARBA" id="ARBA00022502"/>
    </source>
</evidence>
<gene>
    <name evidence="12" type="ORF">Mal4_38360</name>
</gene>
<feature type="transmembrane region" description="Helical" evidence="11">
    <location>
        <begin position="269"/>
        <end position="290"/>
    </location>
</feature>
<dbReference type="Proteomes" id="UP000320496">
    <property type="component" value="Chromosome"/>
</dbReference>
<dbReference type="GO" id="GO:0000009">
    <property type="term" value="F:alpha-1,6-mannosyltransferase activity"/>
    <property type="evidence" value="ECO:0007669"/>
    <property type="project" value="InterPro"/>
</dbReference>
<dbReference type="GO" id="GO:0004376">
    <property type="term" value="F:GPI mannosyltransferase activity"/>
    <property type="evidence" value="ECO:0007669"/>
    <property type="project" value="InterPro"/>
</dbReference>
<feature type="transmembrane region" description="Helical" evidence="11">
    <location>
        <begin position="408"/>
        <end position="428"/>
    </location>
</feature>
<evidence type="ECO:0000256" key="4">
    <source>
        <dbReference type="ARBA" id="ARBA00022676"/>
    </source>
</evidence>
<evidence type="ECO:0000256" key="7">
    <source>
        <dbReference type="ARBA" id="ARBA00022824"/>
    </source>
</evidence>
<dbReference type="PANTHER" id="PTHR12468:SF2">
    <property type="entry name" value="GPI MANNOSYLTRANSFERASE 2"/>
    <property type="match status" value="1"/>
</dbReference>
<protein>
    <recommendedName>
        <fullName evidence="14">Mannosyltransferase (PIG-V)</fullName>
    </recommendedName>
</protein>
<keyword evidence="9 11" id="KW-0472">Membrane</keyword>
<evidence type="ECO:0000256" key="1">
    <source>
        <dbReference type="ARBA" id="ARBA00004477"/>
    </source>
</evidence>
<feature type="region of interest" description="Disordered" evidence="10">
    <location>
        <begin position="1"/>
        <end position="30"/>
    </location>
</feature>
<evidence type="ECO:0000256" key="9">
    <source>
        <dbReference type="ARBA" id="ARBA00023136"/>
    </source>
</evidence>
<comment type="pathway">
    <text evidence="2">Glycolipid biosynthesis; glycosylphosphatidylinositol-anchor biosynthesis.</text>
</comment>
<evidence type="ECO:0000256" key="2">
    <source>
        <dbReference type="ARBA" id="ARBA00004687"/>
    </source>
</evidence>
<keyword evidence="4" id="KW-0328">Glycosyltransferase</keyword>
<evidence type="ECO:0000256" key="10">
    <source>
        <dbReference type="SAM" id="MobiDB-lite"/>
    </source>
</evidence>
<accession>A0A517ZAN7</accession>
<feature type="transmembrane region" description="Helical" evidence="11">
    <location>
        <begin position="158"/>
        <end position="180"/>
    </location>
</feature>
<keyword evidence="6 11" id="KW-0812">Transmembrane</keyword>
<dbReference type="PANTHER" id="PTHR12468">
    <property type="entry name" value="GPI MANNOSYLTRANSFERASE 2"/>
    <property type="match status" value="1"/>
</dbReference>